<dbReference type="OMA" id="CSEMENG"/>
<evidence type="ECO:0000256" key="5">
    <source>
        <dbReference type="ARBA" id="ARBA00022927"/>
    </source>
</evidence>
<evidence type="ECO:0000313" key="6">
    <source>
        <dbReference type="EMBL" id="GAT92601.1"/>
    </source>
</evidence>
<dbReference type="Proteomes" id="UP000078387">
    <property type="component" value="Unassembled WGS sequence"/>
</dbReference>
<sequence length="964" mass="109019">MNVELLFQNLLSSNNEIRSNAEKLYNSLLSQPTTLISTHIQALNSNDPNIRLLSANLLSRNFYKAQPSLYHYLTDEQKQQFKLFLIHLLQSDSPPALLRAYSSLLYDTFTVSPSFPELLPALKSMFTFPSPQHRSIALSTVALLIIFSEPSVDFIRESLNSAIKLLNDVSIVVVSSLQLYKSIIEVCEEEGKEFTEEVVSHYPQFLEAAIHVLETDRLNAQSCIEVISEMNETSALFNDYLKQTCTFALLGVKLLGSDAIPSMECLAVLCETYRTLGDALLPTMKYLYQWLCTIQDNPEWYQFKEEEKDSLCSAAEEFMFRFSFFKPTKEVLSLAPSNPTWQQARSFIFMVSQIVSIDTSSLYASIPQIYQSFLSIISLHPRVTYEVLVFANRVLKSYPSLRSTFEPIVCQLIATNINSPIPKIQARTCDFLSFFIDSASTALMKEKMESIISMLQPLLQSSELHVLSSAICAISFLVTRVQKLFTRYASSFLNGYFQLLNKIPTTYEYFELRGRIIESISIIGFYLNSSELTLFAQKLTEQLYVCLSLPNIKVDDPLLGYIETIIIRMLPLLKEYFYPFITKFLPFLLQRCKIQIPIKNASGLSEEKKSAMGCLSVLISEAHKLLLPVMNHVIEIIVTESRSINISIASIAINAAGSLFIILYQDQRSPEIELTLQRLVAVLDSGCHSFDSELCSAGIGTLERIISHDIPLDSNIVMSNIAAALKHLEQFREVGKVTETLLSALSTSIVLGSMSNAYANYIHPIILEKLKGSSSSRVVAMRVLKIAIRDCGLKTPGIIEGLNDSCIAVRDAAISALVASFERGFENIEEVLNRLWKMVKEETNEYVQSKAVRKLGRIILDLKLPEQAKEWLKYLPIKNKNEKLCNELCLMYINGLINLEQNHIPNLLIILADNFLYRSYTKENLIIMKQVLTVVSEKYDTLTKQCIQNMSLERKDALNEIISS</sequence>
<comment type="caution">
    <text evidence="6">The sequence shown here is derived from an EMBL/GenBank/DDBJ whole genome shotgun (WGS) entry which is preliminary data.</text>
</comment>
<reference evidence="6 7" key="1">
    <citation type="submission" date="2016-05" db="EMBL/GenBank/DDBJ databases">
        <title>First whole genome sequencing of Entamoeba histolytica HM1:IMSS-clone-6.</title>
        <authorList>
            <person name="Mukherjee Avik.K."/>
            <person name="Izumyama S."/>
            <person name="Nakada-Tsukui K."/>
            <person name="Nozaki T."/>
        </authorList>
    </citation>
    <scope>NUCLEOTIDE SEQUENCE [LARGE SCALE GENOMIC DNA]</scope>
    <source>
        <strain evidence="6 7">HM1:IMSS clone 6</strain>
    </source>
</reference>
<keyword evidence="4" id="KW-0677">Repeat</keyword>
<accession>A0A5K1U0T8</accession>
<evidence type="ECO:0000256" key="2">
    <source>
        <dbReference type="ARBA" id="ARBA00022448"/>
    </source>
</evidence>
<protein>
    <submittedName>
        <fullName evidence="6">Importin beta 3 family protein</fullName>
    </submittedName>
</protein>
<dbReference type="GO" id="GO:0006606">
    <property type="term" value="P:protein import into nucleus"/>
    <property type="evidence" value="ECO:0007669"/>
    <property type="project" value="InterPro"/>
</dbReference>
<keyword evidence="3" id="KW-0963">Cytoplasm</keyword>
<dbReference type="InterPro" id="IPR040122">
    <property type="entry name" value="Importin_beta"/>
</dbReference>
<dbReference type="Gene3D" id="1.25.10.10">
    <property type="entry name" value="Leucine-rich Repeat Variant"/>
    <property type="match status" value="1"/>
</dbReference>
<dbReference type="InterPro" id="IPR016024">
    <property type="entry name" value="ARM-type_fold"/>
</dbReference>
<organism evidence="6 7">
    <name type="scientific">Entamoeba histolytica</name>
    <dbReference type="NCBI Taxonomy" id="5759"/>
    <lineage>
        <taxon>Eukaryota</taxon>
        <taxon>Amoebozoa</taxon>
        <taxon>Evosea</taxon>
        <taxon>Archamoebae</taxon>
        <taxon>Mastigamoebida</taxon>
        <taxon>Entamoebidae</taxon>
        <taxon>Entamoeba</taxon>
    </lineage>
</organism>
<evidence type="ECO:0000256" key="4">
    <source>
        <dbReference type="ARBA" id="ARBA00022737"/>
    </source>
</evidence>
<evidence type="ECO:0000256" key="3">
    <source>
        <dbReference type="ARBA" id="ARBA00022490"/>
    </source>
</evidence>
<dbReference type="VEuPathDB" id="AmoebaDB:EHI5A_075550"/>
<dbReference type="VEuPathDB" id="AmoebaDB:EHI_196970"/>
<comment type="subcellular location">
    <subcellularLocation>
        <location evidence="1">Cytoplasm</location>
    </subcellularLocation>
</comment>
<evidence type="ECO:0000256" key="1">
    <source>
        <dbReference type="ARBA" id="ARBA00004496"/>
    </source>
</evidence>
<keyword evidence="5" id="KW-0653">Protein transport</keyword>
<dbReference type="GO" id="GO:0005737">
    <property type="term" value="C:cytoplasm"/>
    <property type="evidence" value="ECO:0007669"/>
    <property type="project" value="UniProtKB-SubCell"/>
</dbReference>
<dbReference type="VEuPathDB" id="AmoebaDB:EHI8A_041580"/>
<dbReference type="AlphaFoldDB" id="A0A5K1U0T8"/>
<dbReference type="VEuPathDB" id="AmoebaDB:EHI7A_051590"/>
<proteinExistence type="predicted"/>
<keyword evidence="2" id="KW-0813">Transport</keyword>
<name>A0A5K1U0T8_ENTHI</name>
<dbReference type="FunFam" id="1.25.10.10:FF:000849">
    <property type="entry name" value="Importin beta-3 subunit family protein"/>
    <property type="match status" value="1"/>
</dbReference>
<dbReference type="PANTHER" id="PTHR10527">
    <property type="entry name" value="IMPORTIN BETA"/>
    <property type="match status" value="1"/>
</dbReference>
<evidence type="ECO:0000313" key="7">
    <source>
        <dbReference type="Proteomes" id="UP000078387"/>
    </source>
</evidence>
<dbReference type="VEuPathDB" id="AmoebaDB:KM1_084810"/>
<dbReference type="EMBL" id="BDEQ01000001">
    <property type="protein sequence ID" value="GAT92601.1"/>
    <property type="molecule type" value="Genomic_DNA"/>
</dbReference>
<dbReference type="SUPFAM" id="SSF48371">
    <property type="entry name" value="ARM repeat"/>
    <property type="match status" value="2"/>
</dbReference>
<gene>
    <name evidence="6" type="ORF">CL6EHI_196970</name>
</gene>
<dbReference type="InterPro" id="IPR011989">
    <property type="entry name" value="ARM-like"/>
</dbReference>